<keyword evidence="4" id="KW-1185">Reference proteome</keyword>
<dbReference type="PANTHER" id="PTHR34548">
    <property type="entry name" value="PROTEIN TIC 21, CHLOROPLASTIC"/>
    <property type="match status" value="1"/>
</dbReference>
<accession>A0A2V3J4F6</accession>
<feature type="region of interest" description="Disordered" evidence="1">
    <location>
        <begin position="64"/>
        <end position="88"/>
    </location>
</feature>
<dbReference type="Pfam" id="PF12263">
    <property type="entry name" value="DUF3611"/>
    <property type="match status" value="1"/>
</dbReference>
<evidence type="ECO:0000313" key="4">
    <source>
        <dbReference type="Proteomes" id="UP000247409"/>
    </source>
</evidence>
<proteinExistence type="predicted"/>
<dbReference type="InterPro" id="IPR022051">
    <property type="entry name" value="DUF3611"/>
</dbReference>
<comment type="caution">
    <text evidence="3">The sequence shown here is derived from an EMBL/GenBank/DDBJ whole genome shotgun (WGS) entry which is preliminary data.</text>
</comment>
<feature type="transmembrane region" description="Helical" evidence="2">
    <location>
        <begin position="201"/>
        <end position="228"/>
    </location>
</feature>
<keyword evidence="2" id="KW-1133">Transmembrane helix</keyword>
<dbReference type="Proteomes" id="UP000247409">
    <property type="component" value="Unassembled WGS sequence"/>
</dbReference>
<organism evidence="3 4">
    <name type="scientific">Gracilariopsis chorda</name>
    <dbReference type="NCBI Taxonomy" id="448386"/>
    <lineage>
        <taxon>Eukaryota</taxon>
        <taxon>Rhodophyta</taxon>
        <taxon>Florideophyceae</taxon>
        <taxon>Rhodymeniophycidae</taxon>
        <taxon>Gracilariales</taxon>
        <taxon>Gracilariaceae</taxon>
        <taxon>Gracilariopsis</taxon>
    </lineage>
</organism>
<dbReference type="PANTHER" id="PTHR34548:SF2">
    <property type="entry name" value="PROTEIN TIC 21, CHLOROPLASTIC"/>
    <property type="match status" value="1"/>
</dbReference>
<protein>
    <submittedName>
        <fullName evidence="3">Protein TIC 21, chloroplastic</fullName>
    </submittedName>
</protein>
<feature type="region of interest" description="Disordered" evidence="1">
    <location>
        <begin position="103"/>
        <end position="128"/>
    </location>
</feature>
<dbReference type="AlphaFoldDB" id="A0A2V3J4F6"/>
<dbReference type="OrthoDB" id="5900at2759"/>
<evidence type="ECO:0000256" key="1">
    <source>
        <dbReference type="SAM" id="MobiDB-lite"/>
    </source>
</evidence>
<feature type="transmembrane region" description="Helical" evidence="2">
    <location>
        <begin position="305"/>
        <end position="328"/>
    </location>
</feature>
<name>A0A2V3J4F6_9FLOR</name>
<gene>
    <name evidence="3" type="ORF">BWQ96_00838</name>
</gene>
<keyword evidence="2" id="KW-0472">Membrane</keyword>
<sequence length="343" mass="37311">MTPSVMERAAFVHPGSAFQFVRRANTAPFNRRPYFFTLGKMRPSLYVSRTFHYPIIYGTLNSEAEKPSKDENKDNSMTPGTEAGIQKDSERLLKKLEDLSNRNDKTVTEASSPQENPSGTPKSSVSDVPPVTALSAAVPAVATPTEKEEVPEGLRKASRALWRIGWFTWWAQLILTVIAAVILLFAFVFPGINVRSAASAVGLGVSGVGVIIAFLSLFWTYGYTRLAIWLRVNQHPEKAKVRINRKLRFGLLFSVVGMVVLLVGLQAVVGTLLARVFGGISATYGPAPAPGGLVPSASLVQPVDILVIQACANALTGLMMALVATTWFRSKESRWSESLKSSE</sequence>
<reference evidence="3 4" key="1">
    <citation type="journal article" date="2018" name="Mol. Biol. Evol.">
        <title>Analysis of the draft genome of the red seaweed Gracilariopsis chorda provides insights into genome size evolution in Rhodophyta.</title>
        <authorList>
            <person name="Lee J."/>
            <person name="Yang E.C."/>
            <person name="Graf L."/>
            <person name="Yang J.H."/>
            <person name="Qiu H."/>
            <person name="Zel Zion U."/>
            <person name="Chan C.X."/>
            <person name="Stephens T.G."/>
            <person name="Weber A.P.M."/>
            <person name="Boo G.H."/>
            <person name="Boo S.M."/>
            <person name="Kim K.M."/>
            <person name="Shin Y."/>
            <person name="Jung M."/>
            <person name="Lee S.J."/>
            <person name="Yim H.S."/>
            <person name="Lee J.H."/>
            <person name="Bhattacharya D."/>
            <person name="Yoon H.S."/>
        </authorList>
    </citation>
    <scope>NUCLEOTIDE SEQUENCE [LARGE SCALE GENOMIC DNA]</scope>
    <source>
        <strain evidence="3 4">SKKU-2015</strain>
        <tissue evidence="3">Whole body</tissue>
    </source>
</reference>
<dbReference type="EMBL" id="NBIV01000006">
    <property type="protein sequence ID" value="PXF49264.1"/>
    <property type="molecule type" value="Genomic_DNA"/>
</dbReference>
<evidence type="ECO:0000256" key="2">
    <source>
        <dbReference type="SAM" id="Phobius"/>
    </source>
</evidence>
<feature type="transmembrane region" description="Helical" evidence="2">
    <location>
        <begin position="249"/>
        <end position="269"/>
    </location>
</feature>
<feature type="transmembrane region" description="Helical" evidence="2">
    <location>
        <begin position="164"/>
        <end position="189"/>
    </location>
</feature>
<evidence type="ECO:0000313" key="3">
    <source>
        <dbReference type="EMBL" id="PXF49264.1"/>
    </source>
</evidence>
<feature type="compositionally biased region" description="Basic and acidic residues" evidence="1">
    <location>
        <begin position="64"/>
        <end position="74"/>
    </location>
</feature>
<keyword evidence="2" id="KW-0812">Transmembrane</keyword>
<feature type="compositionally biased region" description="Polar residues" evidence="1">
    <location>
        <begin position="108"/>
        <end position="126"/>
    </location>
</feature>
<dbReference type="STRING" id="448386.A0A2V3J4F6"/>